<evidence type="ECO:0000313" key="2">
    <source>
        <dbReference type="EMBL" id="KAJ7701433.1"/>
    </source>
</evidence>
<keyword evidence="1" id="KW-0732">Signal</keyword>
<accession>A0AAD7GMB4</accession>
<gene>
    <name evidence="2" type="ORF">B0H17DRAFT_1128229</name>
</gene>
<dbReference type="Proteomes" id="UP001221757">
    <property type="component" value="Unassembled WGS sequence"/>
</dbReference>
<keyword evidence="3" id="KW-1185">Reference proteome</keyword>
<feature type="signal peptide" evidence="1">
    <location>
        <begin position="1"/>
        <end position="20"/>
    </location>
</feature>
<protein>
    <submittedName>
        <fullName evidence="2">Uncharacterized protein</fullName>
    </submittedName>
</protein>
<sequence>MHFSTSVLFASSVTLSLVSPAPQTTPSIDSLVSQTSTVMTHLTNLCTLGVQIAVNSSSVPEASAAIHHINHIVAILIASQSGGLLSGSLGGSNSRLLGILSRDGSILSGLLSGDLLGDLLCGSTSSRILSSILRGNLLGGLLNGLLRGLLSKDGGLLGELLGSSGSAGLLSSITGLLNLFPGLGSSCGIDLVGELLGVVQGLVGSLTSLLPDT</sequence>
<organism evidence="2 3">
    <name type="scientific">Mycena rosella</name>
    <name type="common">Pink bonnet</name>
    <name type="synonym">Agaricus rosellus</name>
    <dbReference type="NCBI Taxonomy" id="1033263"/>
    <lineage>
        <taxon>Eukaryota</taxon>
        <taxon>Fungi</taxon>
        <taxon>Dikarya</taxon>
        <taxon>Basidiomycota</taxon>
        <taxon>Agaricomycotina</taxon>
        <taxon>Agaricomycetes</taxon>
        <taxon>Agaricomycetidae</taxon>
        <taxon>Agaricales</taxon>
        <taxon>Marasmiineae</taxon>
        <taxon>Mycenaceae</taxon>
        <taxon>Mycena</taxon>
    </lineage>
</organism>
<evidence type="ECO:0000313" key="3">
    <source>
        <dbReference type="Proteomes" id="UP001221757"/>
    </source>
</evidence>
<feature type="chain" id="PRO_5042188803" evidence="1">
    <location>
        <begin position="21"/>
        <end position="213"/>
    </location>
</feature>
<dbReference type="AlphaFoldDB" id="A0AAD7GMB4"/>
<reference evidence="2" key="1">
    <citation type="submission" date="2023-03" db="EMBL/GenBank/DDBJ databases">
        <title>Massive genome expansion in bonnet fungi (Mycena s.s.) driven by repeated elements and novel gene families across ecological guilds.</title>
        <authorList>
            <consortium name="Lawrence Berkeley National Laboratory"/>
            <person name="Harder C.B."/>
            <person name="Miyauchi S."/>
            <person name="Viragh M."/>
            <person name="Kuo A."/>
            <person name="Thoen E."/>
            <person name="Andreopoulos B."/>
            <person name="Lu D."/>
            <person name="Skrede I."/>
            <person name="Drula E."/>
            <person name="Henrissat B."/>
            <person name="Morin E."/>
            <person name="Kohler A."/>
            <person name="Barry K."/>
            <person name="LaButti K."/>
            <person name="Morin E."/>
            <person name="Salamov A."/>
            <person name="Lipzen A."/>
            <person name="Mereny Z."/>
            <person name="Hegedus B."/>
            <person name="Baldrian P."/>
            <person name="Stursova M."/>
            <person name="Weitz H."/>
            <person name="Taylor A."/>
            <person name="Grigoriev I.V."/>
            <person name="Nagy L.G."/>
            <person name="Martin F."/>
            <person name="Kauserud H."/>
        </authorList>
    </citation>
    <scope>NUCLEOTIDE SEQUENCE</scope>
    <source>
        <strain evidence="2">CBHHK067</strain>
    </source>
</reference>
<name>A0AAD7GMB4_MYCRO</name>
<evidence type="ECO:0000256" key="1">
    <source>
        <dbReference type="SAM" id="SignalP"/>
    </source>
</evidence>
<comment type="caution">
    <text evidence="2">The sequence shown here is derived from an EMBL/GenBank/DDBJ whole genome shotgun (WGS) entry which is preliminary data.</text>
</comment>
<proteinExistence type="predicted"/>
<dbReference type="EMBL" id="JARKIE010000017">
    <property type="protein sequence ID" value="KAJ7701433.1"/>
    <property type="molecule type" value="Genomic_DNA"/>
</dbReference>